<feature type="region of interest" description="Disordered" evidence="1">
    <location>
        <begin position="516"/>
        <end position="539"/>
    </location>
</feature>
<sequence>MRDTERERGRYTGRGRSRLHAGSPMQERQIRDRGATRSKAEKVRPPTVQVPQVDIVPGRLTEAEWMALMALQEGEDVVGDILADLLARVMDSAFKVYLTQQCIPFTISQAREAMLQITEWRFLARDEGESAVVEDPMWCEDEEPLACTTDAWAQGSVPVLHAPTSMGLEETFQGEDQGSVDQISLGRPWMERGSQKQMEPWEPSPELGVTSGPPPTPELFQETGSRSLLGDSAVQSRDHQALVESLNVSRQPSVEMAPDGSPHSSLELSQVASTQVLAQRAQPRSSQLSLEGLYYCTSQPHVAGDRLKLKKEDVPHIDSGVSVASLSTSVPITLGPSAQLEPQQPRFPDVPLSKLHYRMGRKAGSRLDPMRLPRHWVRPLAEVLVPDSEARSLEAYRGRQRGARTEAPEAPARPLTPGPRIGVSPKVFFSFPPSAPFRALGPGPGLQSPPFSLGLPSPGFGSKLPFPKPGLGFLASHPALPDLAQSPRPKLWPGAKWPCGWEGEAELLRDMWAGRSRLNPQGLDPRDQEGQGPHRCPHSAPQVLEATSQVMWKPMLLPDAMKLAPGVSMWNPNTQVLLRSAVPQQEDKESGTSPPVEQHPIPTGAPKPQVTMRQLMKNPTPKVWSFLPKHLPYSGL</sequence>
<name>A0A8C0KMW5_CANLU</name>
<accession>A0A8C0KMW5</accession>
<dbReference type="Proteomes" id="UP000694391">
    <property type="component" value="Unplaced"/>
</dbReference>
<keyword evidence="3" id="KW-1185">Reference proteome</keyword>
<reference evidence="2" key="1">
    <citation type="submission" date="2025-08" db="UniProtKB">
        <authorList>
            <consortium name="Ensembl"/>
        </authorList>
    </citation>
    <scope>IDENTIFICATION</scope>
</reference>
<feature type="region of interest" description="Disordered" evidence="1">
    <location>
        <begin position="191"/>
        <end position="223"/>
    </location>
</feature>
<dbReference type="AlphaFoldDB" id="A0A8C0KMW5"/>
<evidence type="ECO:0000313" key="3">
    <source>
        <dbReference type="Proteomes" id="UP000694391"/>
    </source>
</evidence>
<proteinExistence type="predicted"/>
<feature type="compositionally biased region" description="Basic and acidic residues" evidence="1">
    <location>
        <begin position="397"/>
        <end position="407"/>
    </location>
</feature>
<feature type="compositionally biased region" description="Basic and acidic residues" evidence="1">
    <location>
        <begin position="1"/>
        <end position="10"/>
    </location>
</feature>
<protein>
    <submittedName>
        <fullName evidence="2">Chromosome 2 open reading frame 81</fullName>
    </submittedName>
</protein>
<evidence type="ECO:0000313" key="2">
    <source>
        <dbReference type="Ensembl" id="ENSCAFP00020017508.1"/>
    </source>
</evidence>
<evidence type="ECO:0000256" key="1">
    <source>
        <dbReference type="SAM" id="MobiDB-lite"/>
    </source>
</evidence>
<dbReference type="Ensembl" id="ENSCAFT00020020311.1">
    <property type="protein sequence ID" value="ENSCAFP00020017508.1"/>
    <property type="gene ID" value="ENSCAFG00020014012.1"/>
</dbReference>
<organism evidence="2 3">
    <name type="scientific">Canis lupus dingo</name>
    <name type="common">dingo</name>
    <dbReference type="NCBI Taxonomy" id="286419"/>
    <lineage>
        <taxon>Eukaryota</taxon>
        <taxon>Metazoa</taxon>
        <taxon>Chordata</taxon>
        <taxon>Craniata</taxon>
        <taxon>Vertebrata</taxon>
        <taxon>Euteleostomi</taxon>
        <taxon>Mammalia</taxon>
        <taxon>Eutheria</taxon>
        <taxon>Laurasiatheria</taxon>
        <taxon>Carnivora</taxon>
        <taxon>Caniformia</taxon>
        <taxon>Canidae</taxon>
        <taxon>Canis</taxon>
    </lineage>
</organism>
<dbReference type="PANTHER" id="PTHR34438:SF1">
    <property type="entry name" value="CHROMOSOME 2 OPEN READING FRAME 81"/>
    <property type="match status" value="1"/>
</dbReference>
<feature type="region of interest" description="Disordered" evidence="1">
    <location>
        <begin position="397"/>
        <end position="418"/>
    </location>
</feature>
<dbReference type="PANTHER" id="PTHR34438">
    <property type="entry name" value="SI:DKEY-97L20.6"/>
    <property type="match status" value="1"/>
</dbReference>
<feature type="region of interest" description="Disordered" evidence="1">
    <location>
        <begin position="582"/>
        <end position="610"/>
    </location>
</feature>
<dbReference type="GeneTree" id="ENSGT00390000014979"/>
<gene>
    <name evidence="2" type="primary">C17H2orf81</name>
</gene>
<feature type="region of interest" description="Disordered" evidence="1">
    <location>
        <begin position="1"/>
        <end position="47"/>
    </location>
</feature>
<feature type="compositionally biased region" description="Basic and acidic residues" evidence="1">
    <location>
        <begin position="28"/>
        <end position="44"/>
    </location>
</feature>
<dbReference type="Pfam" id="PF15479">
    <property type="entry name" value="DUF4639"/>
    <property type="match status" value="1"/>
</dbReference>
<reference evidence="2" key="2">
    <citation type="submission" date="2025-09" db="UniProtKB">
        <authorList>
            <consortium name="Ensembl"/>
        </authorList>
    </citation>
    <scope>IDENTIFICATION</scope>
</reference>
<dbReference type="InterPro" id="IPR028042">
    <property type="entry name" value="DUF4639"/>
</dbReference>